<dbReference type="SUPFAM" id="SSF53098">
    <property type="entry name" value="Ribonuclease H-like"/>
    <property type="match status" value="2"/>
</dbReference>
<evidence type="ECO:0000256" key="4">
    <source>
        <dbReference type="SAM" id="Coils"/>
    </source>
</evidence>
<feature type="compositionally biased region" description="Basic and acidic residues" evidence="5">
    <location>
        <begin position="2774"/>
        <end position="2797"/>
    </location>
</feature>
<evidence type="ECO:0000259" key="6">
    <source>
        <dbReference type="PROSITE" id="PS50158"/>
    </source>
</evidence>
<keyword evidence="3" id="KW-0862">Zinc</keyword>
<name>A0A6L2MIE1_TANCI</name>
<feature type="compositionally biased region" description="Basic and acidic residues" evidence="5">
    <location>
        <begin position="550"/>
        <end position="564"/>
    </location>
</feature>
<dbReference type="EMBL" id="BKCJ010006408">
    <property type="protein sequence ID" value="GEU71995.1"/>
    <property type="molecule type" value="Genomic_DNA"/>
</dbReference>
<dbReference type="Gene3D" id="4.10.60.10">
    <property type="entry name" value="Zinc finger, CCHC-type"/>
    <property type="match status" value="1"/>
</dbReference>
<feature type="compositionally biased region" description="Acidic residues" evidence="5">
    <location>
        <begin position="2759"/>
        <end position="2773"/>
    </location>
</feature>
<dbReference type="InterPro" id="IPR001878">
    <property type="entry name" value="Znf_CCHC"/>
</dbReference>
<dbReference type="GO" id="GO:0003676">
    <property type="term" value="F:nucleic acid binding"/>
    <property type="evidence" value="ECO:0007669"/>
    <property type="project" value="InterPro"/>
</dbReference>
<dbReference type="Pfam" id="PF07727">
    <property type="entry name" value="RVT_2"/>
    <property type="match status" value="3"/>
</dbReference>
<dbReference type="InterPro" id="IPR039537">
    <property type="entry name" value="Retrotran_Ty1/copia-like"/>
</dbReference>
<keyword evidence="3" id="KW-0863">Zinc-finger</keyword>
<protein>
    <submittedName>
        <fullName evidence="8">Uncharacterized protein</fullName>
    </submittedName>
</protein>
<accession>A0A6L2MIE1</accession>
<proteinExistence type="predicted"/>
<dbReference type="InterPro" id="IPR057670">
    <property type="entry name" value="SH3_retrovirus"/>
</dbReference>
<dbReference type="PANTHER" id="PTHR42648:SF32">
    <property type="entry name" value="RIBONUCLEASE H-LIKE DOMAIN, GAG-PRE-INTEGRASE DOMAIN PROTEIN-RELATED"/>
    <property type="match status" value="1"/>
</dbReference>
<keyword evidence="1" id="KW-0479">Metal-binding</keyword>
<keyword evidence="4" id="KW-0175">Coiled coil</keyword>
<dbReference type="Pfam" id="PF14223">
    <property type="entry name" value="Retrotran_gag_2"/>
    <property type="match status" value="1"/>
</dbReference>
<dbReference type="InterPro" id="IPR013103">
    <property type="entry name" value="RVT_2"/>
</dbReference>
<evidence type="ECO:0000256" key="5">
    <source>
        <dbReference type="SAM" id="MobiDB-lite"/>
    </source>
</evidence>
<feature type="region of interest" description="Disordered" evidence="5">
    <location>
        <begin position="2753"/>
        <end position="2797"/>
    </location>
</feature>
<feature type="region of interest" description="Disordered" evidence="5">
    <location>
        <begin position="1866"/>
        <end position="1910"/>
    </location>
</feature>
<dbReference type="GO" id="GO:0008270">
    <property type="term" value="F:zinc ion binding"/>
    <property type="evidence" value="ECO:0007669"/>
    <property type="project" value="UniProtKB-KW"/>
</dbReference>
<organism evidence="8">
    <name type="scientific">Tanacetum cinerariifolium</name>
    <name type="common">Dalmatian daisy</name>
    <name type="synonym">Chrysanthemum cinerariifolium</name>
    <dbReference type="NCBI Taxonomy" id="118510"/>
    <lineage>
        <taxon>Eukaryota</taxon>
        <taxon>Viridiplantae</taxon>
        <taxon>Streptophyta</taxon>
        <taxon>Embryophyta</taxon>
        <taxon>Tracheophyta</taxon>
        <taxon>Spermatophyta</taxon>
        <taxon>Magnoliopsida</taxon>
        <taxon>eudicotyledons</taxon>
        <taxon>Gunneridae</taxon>
        <taxon>Pentapetalae</taxon>
        <taxon>asterids</taxon>
        <taxon>campanulids</taxon>
        <taxon>Asterales</taxon>
        <taxon>Asteraceae</taxon>
        <taxon>Asteroideae</taxon>
        <taxon>Anthemideae</taxon>
        <taxon>Anthemidinae</taxon>
        <taxon>Tanacetum</taxon>
    </lineage>
</organism>
<evidence type="ECO:0000256" key="1">
    <source>
        <dbReference type="ARBA" id="ARBA00022723"/>
    </source>
</evidence>
<dbReference type="InterPro" id="IPR025724">
    <property type="entry name" value="GAG-pre-integrase_dom"/>
</dbReference>
<evidence type="ECO:0000256" key="3">
    <source>
        <dbReference type="PROSITE-ProRule" id="PRU00047"/>
    </source>
</evidence>
<dbReference type="PROSITE" id="PS50158">
    <property type="entry name" value="ZF_CCHC"/>
    <property type="match status" value="1"/>
</dbReference>
<feature type="region of interest" description="Disordered" evidence="5">
    <location>
        <begin position="2424"/>
        <end position="2446"/>
    </location>
</feature>
<comment type="caution">
    <text evidence="8">The sequence shown here is derived from an EMBL/GenBank/DDBJ whole genome shotgun (WGS) entry which is preliminary data.</text>
</comment>
<feature type="region of interest" description="Disordered" evidence="5">
    <location>
        <begin position="1148"/>
        <end position="1185"/>
    </location>
</feature>
<feature type="domain" description="CCHC-type" evidence="6">
    <location>
        <begin position="494"/>
        <end position="509"/>
    </location>
</feature>
<gene>
    <name evidence="8" type="ORF">Tci_043973</name>
</gene>
<feature type="compositionally biased region" description="Pro residues" evidence="5">
    <location>
        <begin position="1882"/>
        <end position="1902"/>
    </location>
</feature>
<feature type="region of interest" description="Disordered" evidence="5">
    <location>
        <begin position="638"/>
        <end position="657"/>
    </location>
</feature>
<feature type="region of interest" description="Disordered" evidence="5">
    <location>
        <begin position="538"/>
        <end position="564"/>
    </location>
</feature>
<evidence type="ECO:0000259" key="7">
    <source>
        <dbReference type="PROSITE" id="PS50994"/>
    </source>
</evidence>
<dbReference type="PANTHER" id="PTHR42648">
    <property type="entry name" value="TRANSPOSASE, PUTATIVE-RELATED"/>
    <property type="match status" value="1"/>
</dbReference>
<dbReference type="CDD" id="cd09272">
    <property type="entry name" value="RNase_HI_RT_Ty1"/>
    <property type="match status" value="2"/>
</dbReference>
<feature type="compositionally biased region" description="Basic and acidic residues" evidence="5">
    <location>
        <begin position="1160"/>
        <end position="1179"/>
    </location>
</feature>
<dbReference type="InterPro" id="IPR036397">
    <property type="entry name" value="RNaseH_sf"/>
</dbReference>
<dbReference type="Pfam" id="PF25597">
    <property type="entry name" value="SH3_retrovirus"/>
    <property type="match status" value="1"/>
</dbReference>
<dbReference type="PROSITE" id="PS50994">
    <property type="entry name" value="INTEGRASE"/>
    <property type="match status" value="2"/>
</dbReference>
<feature type="domain" description="Integrase catalytic" evidence="7">
    <location>
        <begin position="2474"/>
        <end position="2655"/>
    </location>
</feature>
<dbReference type="GO" id="GO:0016787">
    <property type="term" value="F:hydrolase activity"/>
    <property type="evidence" value="ECO:0007669"/>
    <property type="project" value="UniProtKB-KW"/>
</dbReference>
<dbReference type="Pfam" id="PF13976">
    <property type="entry name" value="gag_pre-integrs"/>
    <property type="match status" value="1"/>
</dbReference>
<feature type="region of interest" description="Disordered" evidence="5">
    <location>
        <begin position="2384"/>
        <end position="2406"/>
    </location>
</feature>
<evidence type="ECO:0000256" key="2">
    <source>
        <dbReference type="ARBA" id="ARBA00022801"/>
    </source>
</evidence>
<feature type="compositionally biased region" description="Low complexity" evidence="5">
    <location>
        <begin position="540"/>
        <end position="549"/>
    </location>
</feature>
<dbReference type="SUPFAM" id="SSF57756">
    <property type="entry name" value="Retrovirus zinc finger-like domains"/>
    <property type="match status" value="1"/>
</dbReference>
<dbReference type="InterPro" id="IPR001584">
    <property type="entry name" value="Integrase_cat-core"/>
</dbReference>
<feature type="coiled-coil region" evidence="4">
    <location>
        <begin position="2037"/>
        <end position="2071"/>
    </location>
</feature>
<dbReference type="InterPro" id="IPR012337">
    <property type="entry name" value="RNaseH-like_sf"/>
</dbReference>
<dbReference type="Gene3D" id="3.30.420.10">
    <property type="entry name" value="Ribonuclease H-like superfamily/Ribonuclease H"/>
    <property type="match status" value="2"/>
</dbReference>
<evidence type="ECO:0000313" key="8">
    <source>
        <dbReference type="EMBL" id="GEU71995.1"/>
    </source>
</evidence>
<dbReference type="InterPro" id="IPR036875">
    <property type="entry name" value="Znf_CCHC_sf"/>
</dbReference>
<reference evidence="8" key="1">
    <citation type="journal article" date="2019" name="Sci. Rep.">
        <title>Draft genome of Tanacetum cinerariifolium, the natural source of mosquito coil.</title>
        <authorList>
            <person name="Yamashiro T."/>
            <person name="Shiraishi A."/>
            <person name="Satake H."/>
            <person name="Nakayama K."/>
        </authorList>
    </citation>
    <scope>NUCLEOTIDE SEQUENCE</scope>
</reference>
<keyword evidence="2" id="KW-0378">Hydrolase</keyword>
<feature type="compositionally biased region" description="Basic and acidic residues" evidence="5">
    <location>
        <begin position="2384"/>
        <end position="2395"/>
    </location>
</feature>
<sequence length="3434" mass="389788">MGFRKFLEWNNALLEVISKVELVDLTAVRMRDEEEWVGVIDNGKSVKMPLGEHFKLSLKDCPVRDCDVERMSKVLYANAVRSLMYLMVCMRPDIAYAGTTNVGLVYGADHGNHVEVVAGLTLQHCLELLNVAGVDAVQDLKKKALRDECCWLKFRIDSKSLNKASVLVVLDLSKRSFCNPMESLNPRVAAAAKLPILNPNQFDLWKMRIEQYFLMTDYSLWEVILNSDSPTPTRIADGVFQSIAPTTTEQRLAKKNELKARGTLLMALPDKHQLKFNIHKDAKTLIEAIEKRFNGNKETKKVQKTLLKHQYEKFNGTSSESLDQIHDRLQKLISQLKIFGETISQEDINLKFLRSLPSEWKTHTLIWRNKANLEEQSLDDLFSNLKIYEAEVKGSYTSSQNTQNIAFVSSNNTGNTNDLSDAVIYSFFESQSNSPQLDNEDLKKIDPDDLEEMDLKWHLAMLTMRARRFLKRTGKNLGANGTYTIGFDMSKVECYNCHRRGHFSRECRSPRDNRNKDTPRRTVLVEAEEEPTNYALMAYSSSGSSSSSRSDNESPENDRYKTGEGYHAVPHPYTGTFMLHKPNLIFNDVTPTASVSITNVLNVESSLTKPSKDMSKTLRPDASIIEDWTFDSEDKTEIESVPKQKEPSFVPTSEHVKTPRKSVKKVKICVPNAARPVPTAVPQSTVKSPRPVKHVVNKAHTPIRRPINHKTAIKNSNFNKKVTTVKVNQDVKGKADKDSSNWVWKPKCKVLDHVSRLTSTLMILKKFDYTDALGRSKSVMAWTLKKSMKDMLHLEKIQKGDTECVVLSSDYKLLDENHVLLRVPRENNMYNVNLKNVVPSRDLTYLFAKATLDESNLWHRRLGHINFKTMNKLVKGNLVRGLPSKIFENNHTCVACKKRKQHRASCKSKPVSFVSQPLQRFGWVFLIATKDETSAIFKTFITGIENQINHKVKIIRCDTRTEFKNHDLNQLCGMKGIKREFSVARTPQNRVVERKNRTVIEAAKTMLADSLLPIPFWDEAVNTACYVQNRVLVTKPHNKTPYELLLGRSPSIGFMRPFGCPVTILNTLDPPGKFDGKADEGFLVGYSVNSKAFRVFNSIKENLDVGKIKKETTSAQQYILLPLWSTGSQDPHNTDADVADAAFDVKENENDVHVSPSGSDKTDNKKHDEKAKRDDKGKSPVDSPIGVRDLRFEFEEFSYNSTNRVNAASAPVTVAGLNPINNTNCLNTASPFDTTVSPNFGIVGKSSFVDASKYPDDPDMLELKDIVYSDDEEVVGAEADFSNLETNISVIPIPTTRVHKDHPVTQIIGDLTLAPQTRSMTRMVKEQGGLHQISDEDFHTYLPKGKRAIGSKWVFRNKKDERGIVIRNKARLVALGHNQEEGIDYDEVFSSVARIKAIWLFLAYVSFMDFIVYQMDVKTDFLYETIKEDVYVCQPLRFEDLDYPNKKMVFKEEIDQTLFIKKQKGDILLVQVYVDDIVFGSTNKELCKAFKKLMKDKFQMSSMGELTFILRLQVKQKDDGIFTSQDKYVAKILRKFGFTYVKSASTPIKIEKPLLKDPDGEDVDVHIYRFQVTPKVSHSYVVKRIFRYLKGKPHLGLWYPKDSPFNLVAYSDSDYAGASLNKKSIIGGCQFLGCRLISWQCKKQTVVATSSTEAEYVVAASCCAQGEKSSMKFLGWNLHVHINVSSAGQTPHLKCYKLMLFGLTNDVAVKLMLLGFDQVMDFLNAHVIQYALMVNPTIYVSCIKQFWATATLKKVNDNVQLRALIDGKKVVVTEDVIRQDLHLDDADRVECLPNEEIFAELARMGYEKPPPKLTFYKAFFSVQWKFLTHTLVPCVSAKRTAWNEFSCSMASAVICLATAAEEEDKVKVPTSPTPPSLINAPSPVPQDPTPTPYASPPSPPQDQPTLPHDSTIPLLTNLMETFAILSQKVAELEQDKHIQALEILKLKKRVTKRMHPKRREIKAIDADEDITLVDMETQANMDAELQERIDDDNAAIKDVNTVEPIMFDDEEVTMTMAQTLIKIIAEKEKLLDEQIAKRLHDEEVEQAAARKKQEKDNLERAQVLQQQYDDKEENIDWNAVADQVQEKHLDNIRKGMTYDKVRPIFKREYKKFQTLFKPDKDVEEPKKKRVAEDTLLQESFKKLKRLVKEKFSTTVPIVDKEKALWVKLKRLFEPDADDVLWKLQRHDMFMLIEKDYPLSNGVMTLMLSAKLQVEEDSEMDRDLVMKIFMEANKPKSRSSYTSSKFGFRDLIFQVVGRLKFNKWYQELSGSVAGFPTIDNENGGYCFWFLGSNKVACYRQKRTGDFGLWRIKMRALLIQHGCETALEVLPADMKAQTKSKLNKKAHSAVILCLALTLEDVMATLNSKEIKERSKAKGYDGEGLYVRERTNHRDSHQSRGKSRSKSQGGRIKCYIFQFDDHLKRNCPKNNRKKSAGYVKKDEQPSSRGLTYDDSEVMMVMSAHALIDWIMDSGCSYHMTPRYIHELKRNLISLGTLEKEGFTVKLQSGKIKVINGSRVVLSGIQRDNYVYSLDGHAMAGAVKTGMFGKKSLGGYGFISLGSNMKHLKSSKSGSKFEQLCIESEIARRLTVVRTPQQNGVVELMNKTLMDKQRCLLIQSGLPKSFWAKATCTAAYLINRSPSTAIEKKTPIEMWSGHPSNYEMLRIFSCVTYPHDKLGKLEPRAVKCVLLGYPEGVKGYRLYRLDDESPKIVTSRNVVFNESVMYKDTFKDSGACNDKSVEELQVKVELQRLNNHMLKEDQTDQEDDNDEDAGDQETDQRPDLIDYQLTRDREPGTRTKPLRFRDESNMAAYAFVAAEEEDTHELLTYQEAVACDDIRHTSILVILALTVCKDYELEQLDVKTTFLHRNLEEMIYMRQPPGYEQGNKVCLLKKSLYGLKQSPRQWYKRFDEYMLSNGFKRSSYDSCSKAEIGSTKSLLKKEFDMKELGEAKKILGMEIVRDRSHKILTVLQSGYVSKILNNFRIDNGKSVRMSLGGHLKLSLKDCPVRDCDVERMSKVPYADAVGRLMYLMVCTRPDIAYAVSVVSRYLANPGKNHWEAVKWILKYLWGTANVGLVYATDRGNHVDVTGFGYSDYAKDPDKEAEYMALTEAVKEAIWLKGLLEELGVELNTVAVNYDNQGAIHLSFLDLEGGGGRKKQGNVIVLFGSCYDSAFPSLSNDAGIICSQDVGLKEGNTINIGSTSQVAKGTPSGNPTSYANKLIPASLAKDNVRKLDSSVPNDADYDIWLPLDLVHEVKFHDVTLVAYTSNGLSLIAMKIGNGTFSLSNSFEVLNVDDPDNVEVESGNKDSTSSVQEKEKCATSLVEKINMFEKWILEGRCMFVDDDGKPLKNVDYLDDHDSEDEVEPVDNEMINSLASKQSRVGYGTKSLLEQYWEIYGNDEYDYDPYDDDLYEGQEIPNHIQSICDNFDIKVRCRKKK</sequence>
<dbReference type="GO" id="GO:0015074">
    <property type="term" value="P:DNA integration"/>
    <property type="evidence" value="ECO:0007669"/>
    <property type="project" value="InterPro"/>
</dbReference>
<dbReference type="SMART" id="SM00343">
    <property type="entry name" value="ZnF_C2HC"/>
    <property type="match status" value="2"/>
</dbReference>
<feature type="domain" description="Integrase catalytic" evidence="7">
    <location>
        <begin position="879"/>
        <end position="1049"/>
    </location>
</feature>